<dbReference type="PANTHER" id="PTHR34183:SF8">
    <property type="entry name" value="ENDOLYTIC PEPTIDOGLYCAN TRANSGLYCOSYLASE RLPA-RELATED"/>
    <property type="match status" value="1"/>
</dbReference>
<comment type="function">
    <text evidence="3">Lytic transglycosylase with a strong preference for naked glycan strands that lack stem peptides.</text>
</comment>
<name>A0ABX8MU18_9PSED</name>
<dbReference type="InterPro" id="IPR036908">
    <property type="entry name" value="RlpA-like_sf"/>
</dbReference>
<evidence type="ECO:0000313" key="7">
    <source>
        <dbReference type="Proteomes" id="UP000693952"/>
    </source>
</evidence>
<dbReference type="RefSeq" id="WP_068575772.1">
    <property type="nucleotide sequence ID" value="NZ_CP027706.1"/>
</dbReference>
<accession>A0ABX8MU18</accession>
<evidence type="ECO:0000313" key="6">
    <source>
        <dbReference type="EMBL" id="QXH41649.1"/>
    </source>
</evidence>
<feature type="domain" description="RlpA-like protein double-psi beta-barrel" evidence="5">
    <location>
        <begin position="41"/>
        <end position="130"/>
    </location>
</feature>
<dbReference type="Pfam" id="PF03330">
    <property type="entry name" value="DPBB_1"/>
    <property type="match status" value="1"/>
</dbReference>
<keyword evidence="7" id="KW-1185">Reference proteome</keyword>
<evidence type="ECO:0000256" key="2">
    <source>
        <dbReference type="ARBA" id="ARBA00023316"/>
    </source>
</evidence>
<sequence length="135" mass="14732">MPASFSPLRFLRQYLLGACALLVLLSGCANRHIIDPRGYDETGTASYYGARHHGKHTASGEPFDQHGLTAAHRQLPFGTRVQVTNLANDKSVVVRINDRGPHTRGRLIDVSRAAAQQLDMLQSGTAKVRVQALSD</sequence>
<dbReference type="NCBIfam" id="TIGR00413">
    <property type="entry name" value="rlpA"/>
    <property type="match status" value="1"/>
</dbReference>
<reference evidence="6" key="1">
    <citation type="submission" date="2021-06" db="EMBL/GenBank/DDBJ databases">
        <title>Updating the genus Pseudomonas: Description of 43 new species and partition of the Pseudomonas putida group.</title>
        <authorList>
            <person name="Girard L."/>
            <person name="Lood C."/>
            <person name="Vandamme P."/>
            <person name="Rokni-Zadeh H."/>
            <person name="van Noort V."/>
            <person name="Hofte M."/>
            <person name="Lavigne R."/>
            <person name="De Mot R."/>
        </authorList>
    </citation>
    <scope>NUCLEOTIDE SEQUENCE</scope>
    <source>
        <strain evidence="6">CMR12a</strain>
    </source>
</reference>
<dbReference type="InterPro" id="IPR012997">
    <property type="entry name" value="RplA"/>
</dbReference>
<dbReference type="Proteomes" id="UP000693952">
    <property type="component" value="Chromosome"/>
</dbReference>
<dbReference type="Gene3D" id="2.40.40.10">
    <property type="entry name" value="RlpA-like domain"/>
    <property type="match status" value="1"/>
</dbReference>
<organism evidence="6 7">
    <name type="scientific">Pseudomonas sessilinigenes</name>
    <dbReference type="NCBI Taxonomy" id="658629"/>
    <lineage>
        <taxon>Bacteria</taxon>
        <taxon>Pseudomonadati</taxon>
        <taxon>Pseudomonadota</taxon>
        <taxon>Gammaproteobacteria</taxon>
        <taxon>Pseudomonadales</taxon>
        <taxon>Pseudomonadaceae</taxon>
        <taxon>Pseudomonas</taxon>
    </lineage>
</organism>
<dbReference type="InterPro" id="IPR034718">
    <property type="entry name" value="RlpA"/>
</dbReference>
<evidence type="ECO:0000256" key="1">
    <source>
        <dbReference type="ARBA" id="ARBA00023239"/>
    </source>
</evidence>
<protein>
    <recommendedName>
        <fullName evidence="3">Endolytic peptidoglycan transglycosylase RlpA</fullName>
        <ecNumber evidence="3">4.2.2.-</ecNumber>
    </recommendedName>
</protein>
<comment type="similarity">
    <text evidence="3 4">Belongs to the RlpA family.</text>
</comment>
<dbReference type="PANTHER" id="PTHR34183">
    <property type="entry name" value="ENDOLYTIC PEPTIDOGLYCAN TRANSGLYCOSYLASE RLPA"/>
    <property type="match status" value="1"/>
</dbReference>
<dbReference type="HAMAP" id="MF_02071">
    <property type="entry name" value="RlpA"/>
    <property type="match status" value="1"/>
</dbReference>
<evidence type="ECO:0000259" key="5">
    <source>
        <dbReference type="Pfam" id="PF03330"/>
    </source>
</evidence>
<dbReference type="InterPro" id="IPR009009">
    <property type="entry name" value="RlpA-like_DPBB"/>
</dbReference>
<dbReference type="SUPFAM" id="SSF50685">
    <property type="entry name" value="Barwin-like endoglucanases"/>
    <property type="match status" value="1"/>
</dbReference>
<proteinExistence type="inferred from homology"/>
<evidence type="ECO:0000256" key="4">
    <source>
        <dbReference type="RuleBase" id="RU003495"/>
    </source>
</evidence>
<evidence type="ECO:0000256" key="3">
    <source>
        <dbReference type="HAMAP-Rule" id="MF_02071"/>
    </source>
</evidence>
<keyword evidence="2 3" id="KW-0961">Cell wall biogenesis/degradation</keyword>
<dbReference type="EC" id="4.2.2.-" evidence="3"/>
<keyword evidence="1 3" id="KW-0456">Lyase</keyword>
<dbReference type="EMBL" id="CP077074">
    <property type="protein sequence ID" value="QXH41649.1"/>
    <property type="molecule type" value="Genomic_DNA"/>
</dbReference>
<gene>
    <name evidence="3" type="primary">rlpA</name>
    <name evidence="6" type="ORF">KSS89_05370</name>
</gene>
<dbReference type="CDD" id="cd22268">
    <property type="entry name" value="DPBB_RlpA-like"/>
    <property type="match status" value="1"/>
</dbReference>